<feature type="transmembrane region" description="Helical" evidence="7">
    <location>
        <begin position="305"/>
        <end position="323"/>
    </location>
</feature>
<dbReference type="InterPro" id="IPR000731">
    <property type="entry name" value="SSD"/>
</dbReference>
<keyword evidence="10" id="KW-1185">Reference proteome</keyword>
<feature type="transmembrane region" description="Helical" evidence="7">
    <location>
        <begin position="762"/>
        <end position="782"/>
    </location>
</feature>
<feature type="transmembrane region" description="Helical" evidence="7">
    <location>
        <begin position="736"/>
        <end position="756"/>
    </location>
</feature>
<feature type="transmembrane region" description="Helical" evidence="7">
    <location>
        <begin position="398"/>
        <end position="425"/>
    </location>
</feature>
<dbReference type="GO" id="GO:0005886">
    <property type="term" value="C:plasma membrane"/>
    <property type="evidence" value="ECO:0007669"/>
    <property type="project" value="UniProtKB-SubCell"/>
</dbReference>
<evidence type="ECO:0000313" key="9">
    <source>
        <dbReference type="EMBL" id="PTL56566.1"/>
    </source>
</evidence>
<feature type="transmembrane region" description="Helical" evidence="7">
    <location>
        <begin position="514"/>
        <end position="531"/>
    </location>
</feature>
<keyword evidence="3 7" id="KW-0812">Transmembrane</keyword>
<dbReference type="OrthoDB" id="3609669at2"/>
<evidence type="ECO:0000256" key="3">
    <source>
        <dbReference type="ARBA" id="ARBA00022692"/>
    </source>
</evidence>
<evidence type="ECO:0000256" key="7">
    <source>
        <dbReference type="SAM" id="Phobius"/>
    </source>
</evidence>
<dbReference type="Proteomes" id="UP000240739">
    <property type="component" value="Unassembled WGS sequence"/>
</dbReference>
<dbReference type="PANTHER" id="PTHR33406">
    <property type="entry name" value="MEMBRANE PROTEIN MJ1562-RELATED"/>
    <property type="match status" value="1"/>
</dbReference>
<sequence length="906" mass="95236">MVVRGLTALMRGAARRPLAASVLVAVLVAAGTVLALQLRPTAATETLVGKSSDSYEATQRFYERFGDDAVFVLVREDLKYLALTADLQRVLGLEGCLSGNRPAGVVPRGGENGPCARLARTKPTKVVFGPGTFLNTAVTQIAEEFGREQQRAAERGASAAEAARRLARSQGKSTAEARRLGEQARELVNAEFTRNLLLLATKYGVTSLPQLNNPDFVSNIIFDDSRPVGCPKARFAYILPSCTTALITVRLNPGLSEGDKQRAIADIRAAVAMPDWRLENGKGTYVVTGAPVVVADLTDAITDSIIWLIVGALAVMALTLALVFRARLRLLPLVVALAATAVTFGVLSLVGASLTMASIAVLPILIGLAVDYAIQLHARLEEERRAAAGDLDRAIDRVAAAGAPTVVTAAVATAAGFLVLVLSPVPMVRGFGILLVLGIALALLAALVLGTAVLAGTDGRRLPDGGPLGAALRGAGELVVDNPVGRGVRRGGGALRARAARIGRRGLALATARPGRVVAVALAVAVAGWAIDTGAEVESDIQKLVPRDLPAITDLQALQESTGVGGEIDVVITSDRLTDPAVVRWMTSYQDTLLKRFGYSAKRGCGKAELCPAFSLPDLFRSGTANRSRAQIEALLDAVPPYFSQGVITADKRTASLAFGIRLMSLERQQEVIDLMRDTLDPPAGVRAELAGLPVLAAEANAAVASPWRRAGTLIAGLVAVALVLLVAFRDRRRALVPLVPIAFATGWSALILFLTRIPLNPMSVTLGALVIAISTEFSVLLSERYRQERLAGHPPEEALRRTYASTGAAVRASGITAIAGFAVLVLSDIRMLRDFGAVTVIDLTVSLLGVLLVLPAVLLLAERGELVPARLRRGTRAGAGSTGRPRIPLPRRKQQVATATPGEGT</sequence>
<evidence type="ECO:0000256" key="6">
    <source>
        <dbReference type="SAM" id="MobiDB-lite"/>
    </source>
</evidence>
<comment type="subcellular location">
    <subcellularLocation>
        <location evidence="1">Cell membrane</location>
        <topology evidence="1">Multi-pass membrane protein</topology>
    </subcellularLocation>
</comment>
<dbReference type="InterPro" id="IPR050545">
    <property type="entry name" value="Mycobact_MmpL"/>
</dbReference>
<feature type="transmembrane region" description="Helical" evidence="7">
    <location>
        <begin position="356"/>
        <end position="378"/>
    </location>
</feature>
<feature type="transmembrane region" description="Helical" evidence="7">
    <location>
        <begin position="431"/>
        <end position="455"/>
    </location>
</feature>
<dbReference type="RefSeq" id="WP_107570285.1">
    <property type="nucleotide sequence ID" value="NZ_PYYB01000002.1"/>
</dbReference>
<feature type="compositionally biased region" description="Low complexity" evidence="6">
    <location>
        <begin position="877"/>
        <end position="887"/>
    </location>
</feature>
<evidence type="ECO:0000256" key="5">
    <source>
        <dbReference type="ARBA" id="ARBA00023136"/>
    </source>
</evidence>
<keyword evidence="2" id="KW-1003">Cell membrane</keyword>
<feature type="domain" description="SSD" evidence="8">
    <location>
        <begin position="328"/>
        <end position="456"/>
    </location>
</feature>
<feature type="transmembrane region" description="Helical" evidence="7">
    <location>
        <begin position="330"/>
        <end position="350"/>
    </location>
</feature>
<feature type="domain" description="SSD" evidence="8">
    <location>
        <begin position="770"/>
        <end position="861"/>
    </location>
</feature>
<evidence type="ECO:0000256" key="4">
    <source>
        <dbReference type="ARBA" id="ARBA00022989"/>
    </source>
</evidence>
<name>A0A2T4UFJ9_9ACTN</name>
<evidence type="ECO:0000256" key="1">
    <source>
        <dbReference type="ARBA" id="ARBA00004651"/>
    </source>
</evidence>
<accession>A0A2T4UFJ9</accession>
<feature type="transmembrane region" description="Helical" evidence="7">
    <location>
        <begin position="839"/>
        <end position="862"/>
    </location>
</feature>
<dbReference type="GO" id="GO:0022857">
    <property type="term" value="F:transmembrane transporter activity"/>
    <property type="evidence" value="ECO:0007669"/>
    <property type="project" value="InterPro"/>
</dbReference>
<gene>
    <name evidence="9" type="ORF">C7Y72_16590</name>
</gene>
<dbReference type="Pfam" id="PF03176">
    <property type="entry name" value="MMPL"/>
    <property type="match status" value="2"/>
</dbReference>
<dbReference type="SUPFAM" id="SSF82866">
    <property type="entry name" value="Multidrug efflux transporter AcrB transmembrane domain"/>
    <property type="match status" value="2"/>
</dbReference>
<dbReference type="Gene3D" id="1.20.1640.10">
    <property type="entry name" value="Multidrug efflux transporter AcrB transmembrane domain"/>
    <property type="match status" value="2"/>
</dbReference>
<proteinExistence type="predicted"/>
<keyword evidence="4 7" id="KW-1133">Transmembrane helix</keyword>
<protein>
    <recommendedName>
        <fullName evidence="8">SSD domain-containing protein</fullName>
    </recommendedName>
</protein>
<dbReference type="InterPro" id="IPR001036">
    <property type="entry name" value="Acrflvin-R"/>
</dbReference>
<feature type="region of interest" description="Disordered" evidence="6">
    <location>
        <begin position="876"/>
        <end position="906"/>
    </location>
</feature>
<feature type="transmembrane region" description="Helical" evidence="7">
    <location>
        <begin position="711"/>
        <end position="729"/>
    </location>
</feature>
<dbReference type="AlphaFoldDB" id="A0A2T4UFJ9"/>
<dbReference type="InterPro" id="IPR004869">
    <property type="entry name" value="MMPL_dom"/>
</dbReference>
<keyword evidence="5 7" id="KW-0472">Membrane</keyword>
<organism evidence="9 10">
    <name type="scientific">Paraconexibacter algicola</name>
    <dbReference type="NCBI Taxonomy" id="2133960"/>
    <lineage>
        <taxon>Bacteria</taxon>
        <taxon>Bacillati</taxon>
        <taxon>Actinomycetota</taxon>
        <taxon>Thermoleophilia</taxon>
        <taxon>Solirubrobacterales</taxon>
        <taxon>Paraconexibacteraceae</taxon>
        <taxon>Paraconexibacter</taxon>
    </lineage>
</organism>
<reference evidence="9 10" key="1">
    <citation type="submission" date="2018-03" db="EMBL/GenBank/DDBJ databases">
        <title>Aquarubrobacter algicola gen. nov., sp. nov., a novel actinobacterium isolated from shallow eutrophic lake during the end of cyanobacterial harmful algal blooms.</title>
        <authorList>
            <person name="Chun S.J."/>
        </authorList>
    </citation>
    <scope>NUCLEOTIDE SEQUENCE [LARGE SCALE GENOMIC DNA]</scope>
    <source>
        <strain evidence="9 10">Seoho-28</strain>
    </source>
</reference>
<evidence type="ECO:0000313" key="10">
    <source>
        <dbReference type="Proteomes" id="UP000240739"/>
    </source>
</evidence>
<dbReference type="PANTHER" id="PTHR33406:SF13">
    <property type="entry name" value="MEMBRANE PROTEIN YDFJ"/>
    <property type="match status" value="1"/>
</dbReference>
<dbReference type="PRINTS" id="PR00702">
    <property type="entry name" value="ACRIFLAVINRP"/>
</dbReference>
<evidence type="ECO:0000256" key="2">
    <source>
        <dbReference type="ARBA" id="ARBA00022475"/>
    </source>
</evidence>
<comment type="caution">
    <text evidence="9">The sequence shown here is derived from an EMBL/GenBank/DDBJ whole genome shotgun (WGS) entry which is preliminary data.</text>
</comment>
<evidence type="ECO:0000259" key="8">
    <source>
        <dbReference type="PROSITE" id="PS50156"/>
    </source>
</evidence>
<feature type="transmembrane region" description="Helical" evidence="7">
    <location>
        <begin position="803"/>
        <end position="827"/>
    </location>
</feature>
<dbReference type="PROSITE" id="PS50156">
    <property type="entry name" value="SSD"/>
    <property type="match status" value="2"/>
</dbReference>
<dbReference type="EMBL" id="PYYB01000002">
    <property type="protein sequence ID" value="PTL56566.1"/>
    <property type="molecule type" value="Genomic_DNA"/>
</dbReference>